<feature type="domain" description="Carboxymuconolactone decarboxylase-like" evidence="1">
    <location>
        <begin position="27"/>
        <end position="98"/>
    </location>
</feature>
<dbReference type="PATRIC" id="fig|1423739.3.peg.1961"/>
<dbReference type="Pfam" id="PF02627">
    <property type="entry name" value="CMD"/>
    <property type="match status" value="1"/>
</dbReference>
<comment type="caution">
    <text evidence="2">The sequence shown here is derived from an EMBL/GenBank/DDBJ whole genome shotgun (WGS) entry which is preliminary data.</text>
</comment>
<dbReference type="EMBL" id="AZEY01000107">
    <property type="protein sequence ID" value="KRL62635.1"/>
    <property type="molecule type" value="Genomic_DNA"/>
</dbReference>
<evidence type="ECO:0000259" key="1">
    <source>
        <dbReference type="Pfam" id="PF02627"/>
    </source>
</evidence>
<dbReference type="AlphaFoldDB" id="A0A0R1SB87"/>
<evidence type="ECO:0000313" key="3">
    <source>
        <dbReference type="Proteomes" id="UP000052013"/>
    </source>
</evidence>
<dbReference type="InterPro" id="IPR029032">
    <property type="entry name" value="AhpD-like"/>
</dbReference>
<dbReference type="InterPro" id="IPR004675">
    <property type="entry name" value="AhpD_core"/>
</dbReference>
<dbReference type="SUPFAM" id="SSF69118">
    <property type="entry name" value="AhpD-like"/>
    <property type="match status" value="1"/>
</dbReference>
<accession>A0A0R1SB87</accession>
<reference evidence="2 3" key="1">
    <citation type="journal article" date="2015" name="Genome Announc.">
        <title>Expanding the biotechnology potential of lactobacilli through comparative genomics of 213 strains and associated genera.</title>
        <authorList>
            <person name="Sun Z."/>
            <person name="Harris H.M."/>
            <person name="McCann A."/>
            <person name="Guo C."/>
            <person name="Argimon S."/>
            <person name="Zhang W."/>
            <person name="Yang X."/>
            <person name="Jeffery I.B."/>
            <person name="Cooney J.C."/>
            <person name="Kagawa T.F."/>
            <person name="Liu W."/>
            <person name="Song Y."/>
            <person name="Salvetti E."/>
            <person name="Wrobel A."/>
            <person name="Rasinkangas P."/>
            <person name="Parkhill J."/>
            <person name="Rea M.C."/>
            <person name="O'Sullivan O."/>
            <person name="Ritari J."/>
            <person name="Douillard F.P."/>
            <person name="Paul Ross R."/>
            <person name="Yang R."/>
            <person name="Briner A.E."/>
            <person name="Felis G.E."/>
            <person name="de Vos W.M."/>
            <person name="Barrangou R."/>
            <person name="Klaenhammer T.R."/>
            <person name="Caufield P.W."/>
            <person name="Cui Y."/>
            <person name="Zhang H."/>
            <person name="O'Toole P.W."/>
        </authorList>
    </citation>
    <scope>NUCLEOTIDE SEQUENCE [LARGE SCALE GENOMIC DNA]</scope>
    <source>
        <strain evidence="2 3">DSM 14421</strain>
    </source>
</reference>
<dbReference type="GO" id="GO:0051920">
    <property type="term" value="F:peroxiredoxin activity"/>
    <property type="evidence" value="ECO:0007669"/>
    <property type="project" value="InterPro"/>
</dbReference>
<evidence type="ECO:0000313" key="2">
    <source>
        <dbReference type="EMBL" id="KRL62635.1"/>
    </source>
</evidence>
<dbReference type="RefSeq" id="WP_057866165.1">
    <property type="nucleotide sequence ID" value="NZ_AZEY01000107.1"/>
</dbReference>
<dbReference type="InterPro" id="IPR003779">
    <property type="entry name" value="CMD-like"/>
</dbReference>
<dbReference type="Proteomes" id="UP000052013">
    <property type="component" value="Unassembled WGS sequence"/>
</dbReference>
<proteinExistence type="predicted"/>
<dbReference type="PANTHER" id="PTHR33930:SF2">
    <property type="entry name" value="BLR3452 PROTEIN"/>
    <property type="match status" value="1"/>
</dbReference>
<dbReference type="Gene3D" id="1.20.1290.10">
    <property type="entry name" value="AhpD-like"/>
    <property type="match status" value="1"/>
</dbReference>
<name>A0A0R1SB87_9LACO</name>
<protein>
    <recommendedName>
        <fullName evidence="1">Carboxymuconolactone decarboxylase-like domain-containing protein</fullName>
    </recommendedName>
</protein>
<dbReference type="STRING" id="1423739.FC85_GL001876"/>
<organism evidence="2 3">
    <name type="scientific">Lentilactobacillus diolivorans DSM 14421</name>
    <dbReference type="NCBI Taxonomy" id="1423739"/>
    <lineage>
        <taxon>Bacteria</taxon>
        <taxon>Bacillati</taxon>
        <taxon>Bacillota</taxon>
        <taxon>Bacilli</taxon>
        <taxon>Lactobacillales</taxon>
        <taxon>Lactobacillaceae</taxon>
        <taxon>Lentilactobacillus</taxon>
    </lineage>
</organism>
<dbReference type="PANTHER" id="PTHR33930">
    <property type="entry name" value="ALKYL HYDROPEROXIDE REDUCTASE AHPD"/>
    <property type="match status" value="1"/>
</dbReference>
<sequence>MANYVDELNQYLDNNQTFMKEVPGPGKGFDILHWTASQPGALTPAEKELIALSMAVNMRCESCMVQHTASALMAGATRDQIKEALGVTLEMSGGPTFVYGPMVLDMCDQLLADPDFKSKLDHTELFSK</sequence>
<dbReference type="NCBIfam" id="TIGR00778">
    <property type="entry name" value="ahpD_dom"/>
    <property type="match status" value="1"/>
</dbReference>
<gene>
    <name evidence="2" type="ORF">FC85_GL001876</name>
</gene>